<dbReference type="InterPro" id="IPR050259">
    <property type="entry name" value="SDR"/>
</dbReference>
<proteinExistence type="inferred from homology"/>
<dbReference type="SMART" id="SM00822">
    <property type="entry name" value="PKS_KR"/>
    <property type="match status" value="1"/>
</dbReference>
<reference evidence="5 6" key="1">
    <citation type="journal article" date="2019" name="Genome Biol. Evol.">
        <title>Day and night: Metabolic profiles and evolutionary relationships of six axenic non-marine cyanobacteria.</title>
        <authorList>
            <person name="Will S.E."/>
            <person name="Henke P."/>
            <person name="Boedeker C."/>
            <person name="Huang S."/>
            <person name="Brinkmann H."/>
            <person name="Rohde M."/>
            <person name="Jarek M."/>
            <person name="Friedl T."/>
            <person name="Seufert S."/>
            <person name="Schumacher M."/>
            <person name="Overmann J."/>
            <person name="Neumann-Schaal M."/>
            <person name="Petersen J."/>
        </authorList>
    </citation>
    <scope>NUCLEOTIDE SEQUENCE [LARGE SCALE GENOMIC DNA]</scope>
    <source>
        <strain evidence="5 6">PCC 6912</strain>
    </source>
</reference>
<evidence type="ECO:0000256" key="2">
    <source>
        <dbReference type="ARBA" id="ARBA00023002"/>
    </source>
</evidence>
<dbReference type="InterPro" id="IPR036291">
    <property type="entry name" value="NAD(P)-bd_dom_sf"/>
</dbReference>
<dbReference type="PANTHER" id="PTHR42879:SF2">
    <property type="entry name" value="3-OXOACYL-[ACYL-CARRIER-PROTEIN] REDUCTASE FABG"/>
    <property type="match status" value="1"/>
</dbReference>
<dbReference type="InterPro" id="IPR002347">
    <property type="entry name" value="SDR_fam"/>
</dbReference>
<protein>
    <submittedName>
        <fullName evidence="5">3-hydroxybutyrate dehydrogenase</fullName>
    </submittedName>
</protein>
<keyword evidence="2" id="KW-0560">Oxidoreductase</keyword>
<sequence length="261" mass="28144">MMRLQGKTALITGSLTGIGRGIASAMAQEGANIILNGIDTPEEAENTRQELEKMGQRILYYKADVGNVQEVTTMITDAQKKLGSLDILVNNAGIQYVEPIDTFPIEKWDAIIATNLSSAFYTIRAVLPFMKEKKWGRIVNIASVHGLVASAYKSAYVAAKHGLVGLTKAAALDVAEFGITVNAICPGYVDTPLVRQQISEQAKAHHLSEDEVIPKVLLAHHAIKEFVTVEQIAAMTIYLCSDACKTLTGTALSIDAGWSAQ</sequence>
<keyword evidence="6" id="KW-1185">Reference proteome</keyword>
<dbReference type="STRING" id="211165.GCA_000317285_00906"/>
<dbReference type="PROSITE" id="PS00061">
    <property type="entry name" value="ADH_SHORT"/>
    <property type="match status" value="1"/>
</dbReference>
<dbReference type="NCBIfam" id="NF009093">
    <property type="entry name" value="PRK12429.1"/>
    <property type="match status" value="1"/>
</dbReference>
<dbReference type="InterPro" id="IPR057326">
    <property type="entry name" value="KR_dom"/>
</dbReference>
<dbReference type="EMBL" id="RSCJ01000005">
    <property type="protein sequence ID" value="RUR84055.1"/>
    <property type="molecule type" value="Genomic_DNA"/>
</dbReference>
<dbReference type="RefSeq" id="WP_016879268.1">
    <property type="nucleotide sequence ID" value="NZ_AJLN01000045.1"/>
</dbReference>
<accession>A0A3S1FR87</accession>
<organism evidence="5 6">
    <name type="scientific">Chlorogloeopsis fritschii PCC 6912</name>
    <dbReference type="NCBI Taxonomy" id="211165"/>
    <lineage>
        <taxon>Bacteria</taxon>
        <taxon>Bacillati</taxon>
        <taxon>Cyanobacteriota</taxon>
        <taxon>Cyanophyceae</taxon>
        <taxon>Nostocales</taxon>
        <taxon>Chlorogloeopsidaceae</taxon>
        <taxon>Chlorogloeopsis</taxon>
    </lineage>
</organism>
<feature type="domain" description="Ketoreductase" evidence="4">
    <location>
        <begin position="7"/>
        <end position="178"/>
    </location>
</feature>
<dbReference type="NCBIfam" id="TIGR01963">
    <property type="entry name" value="PHB_DH"/>
    <property type="match status" value="1"/>
</dbReference>
<evidence type="ECO:0000313" key="5">
    <source>
        <dbReference type="EMBL" id="RUR84055.1"/>
    </source>
</evidence>
<dbReference type="GO" id="GO:0032787">
    <property type="term" value="P:monocarboxylic acid metabolic process"/>
    <property type="evidence" value="ECO:0007669"/>
    <property type="project" value="UniProtKB-ARBA"/>
</dbReference>
<dbReference type="Pfam" id="PF00106">
    <property type="entry name" value="adh_short"/>
    <property type="match status" value="1"/>
</dbReference>
<dbReference type="GO" id="GO:0003858">
    <property type="term" value="F:3-hydroxybutyrate dehydrogenase activity"/>
    <property type="evidence" value="ECO:0007669"/>
    <property type="project" value="InterPro"/>
</dbReference>
<comment type="similarity">
    <text evidence="1 3">Belongs to the short-chain dehydrogenases/reductases (SDR) family.</text>
</comment>
<dbReference type="FunFam" id="3.40.50.720:FF:000084">
    <property type="entry name" value="Short-chain dehydrogenase reductase"/>
    <property type="match status" value="1"/>
</dbReference>
<dbReference type="InterPro" id="IPR020904">
    <property type="entry name" value="Sc_DH/Rdtase_CS"/>
</dbReference>
<dbReference type="SUPFAM" id="SSF51735">
    <property type="entry name" value="NAD(P)-binding Rossmann-fold domains"/>
    <property type="match status" value="1"/>
</dbReference>
<dbReference type="PRINTS" id="PR00080">
    <property type="entry name" value="SDRFAMILY"/>
</dbReference>
<dbReference type="PANTHER" id="PTHR42879">
    <property type="entry name" value="3-OXOACYL-(ACYL-CARRIER-PROTEIN) REDUCTASE"/>
    <property type="match status" value="1"/>
</dbReference>
<dbReference type="OrthoDB" id="9785520at2"/>
<dbReference type="Proteomes" id="UP000268857">
    <property type="component" value="Unassembled WGS sequence"/>
</dbReference>
<evidence type="ECO:0000256" key="1">
    <source>
        <dbReference type="ARBA" id="ARBA00006484"/>
    </source>
</evidence>
<dbReference type="InterPro" id="IPR011294">
    <property type="entry name" value="3-OHbutyrate_DH"/>
</dbReference>
<evidence type="ECO:0000256" key="3">
    <source>
        <dbReference type="RuleBase" id="RU000363"/>
    </source>
</evidence>
<comment type="caution">
    <text evidence="5">The sequence shown here is derived from an EMBL/GenBank/DDBJ whole genome shotgun (WGS) entry which is preliminary data.</text>
</comment>
<name>A0A3S1FR87_CHLFR</name>
<evidence type="ECO:0000259" key="4">
    <source>
        <dbReference type="SMART" id="SM00822"/>
    </source>
</evidence>
<gene>
    <name evidence="5" type="primary">bdhA2</name>
    <name evidence="5" type="ORF">PCC6912_16490</name>
</gene>
<dbReference type="PRINTS" id="PR00081">
    <property type="entry name" value="GDHRDH"/>
</dbReference>
<evidence type="ECO:0000313" key="6">
    <source>
        <dbReference type="Proteomes" id="UP000268857"/>
    </source>
</evidence>
<dbReference type="AlphaFoldDB" id="A0A3S1FR87"/>
<dbReference type="Gene3D" id="3.40.50.720">
    <property type="entry name" value="NAD(P)-binding Rossmann-like Domain"/>
    <property type="match status" value="1"/>
</dbReference>